<accession>A0A0J1GXK4</accession>
<dbReference type="RefSeq" id="WP_047879653.1">
    <property type="nucleotide sequence ID" value="NZ_LDOT01000022.1"/>
</dbReference>
<comment type="caution">
    <text evidence="15">The sequence shown here is derived from an EMBL/GenBank/DDBJ whole genome shotgun (WGS) entry which is preliminary data.</text>
</comment>
<dbReference type="PANTHER" id="PTHR42690">
    <property type="entry name" value="THREONINE SYNTHASE FAMILY MEMBER"/>
    <property type="match status" value="1"/>
</dbReference>
<protein>
    <recommendedName>
        <fullName evidence="5 11">Threonine synthase</fullName>
        <ecNumber evidence="4 11">4.2.3.1</ecNumber>
    </recommendedName>
</protein>
<evidence type="ECO:0000313" key="15">
    <source>
        <dbReference type="EMBL" id="KLV04393.1"/>
    </source>
</evidence>
<evidence type="ECO:0000313" key="16">
    <source>
        <dbReference type="Proteomes" id="UP000036097"/>
    </source>
</evidence>
<dbReference type="AlphaFoldDB" id="A0A0J1GXK4"/>
<dbReference type="Pfam" id="PF14821">
    <property type="entry name" value="Thr_synth_N"/>
    <property type="match status" value="1"/>
</dbReference>
<dbReference type="STRING" id="1195763.ABT56_14730"/>
<proteinExistence type="inferred from homology"/>
<organism evidence="15 16">
    <name type="scientific">Photobacterium aquae</name>
    <dbReference type="NCBI Taxonomy" id="1195763"/>
    <lineage>
        <taxon>Bacteria</taxon>
        <taxon>Pseudomonadati</taxon>
        <taxon>Pseudomonadota</taxon>
        <taxon>Gammaproteobacteria</taxon>
        <taxon>Vibrionales</taxon>
        <taxon>Vibrionaceae</taxon>
        <taxon>Photobacterium</taxon>
    </lineage>
</organism>
<evidence type="ECO:0000256" key="7">
    <source>
        <dbReference type="ARBA" id="ARBA00022697"/>
    </source>
</evidence>
<feature type="domain" description="Threonine synthase N-terminal" evidence="14">
    <location>
        <begin position="7"/>
        <end position="78"/>
    </location>
</feature>
<dbReference type="SUPFAM" id="SSF53686">
    <property type="entry name" value="Tryptophan synthase beta subunit-like PLP-dependent enzymes"/>
    <property type="match status" value="1"/>
</dbReference>
<dbReference type="InterPro" id="IPR029144">
    <property type="entry name" value="Thr_synth_N"/>
</dbReference>
<dbReference type="FunFam" id="3.40.50.1100:FF:000026">
    <property type="entry name" value="Threonine synthase"/>
    <property type="match status" value="1"/>
</dbReference>
<keyword evidence="8 12" id="KW-0663">Pyridoxal phosphate</keyword>
<dbReference type="Gene3D" id="3.40.50.1100">
    <property type="match status" value="2"/>
</dbReference>
<dbReference type="Pfam" id="PF00291">
    <property type="entry name" value="PALP"/>
    <property type="match status" value="1"/>
</dbReference>
<evidence type="ECO:0000256" key="5">
    <source>
        <dbReference type="ARBA" id="ARBA00018679"/>
    </source>
</evidence>
<dbReference type="InterPro" id="IPR000634">
    <property type="entry name" value="Ser/Thr_deHydtase_PyrdxlP-BS"/>
</dbReference>
<evidence type="ECO:0000256" key="1">
    <source>
        <dbReference type="ARBA" id="ARBA00001933"/>
    </source>
</evidence>
<dbReference type="Proteomes" id="UP000036097">
    <property type="component" value="Unassembled WGS sequence"/>
</dbReference>
<evidence type="ECO:0000256" key="3">
    <source>
        <dbReference type="ARBA" id="ARBA00005517"/>
    </source>
</evidence>
<feature type="domain" description="Tryptophan synthase beta chain-like PALP" evidence="13">
    <location>
        <begin position="89"/>
        <end position="370"/>
    </location>
</feature>
<dbReference type="GO" id="GO:0009088">
    <property type="term" value="P:threonine biosynthetic process"/>
    <property type="evidence" value="ECO:0007669"/>
    <property type="project" value="UniProtKB-UniRule"/>
</dbReference>
<keyword evidence="9" id="KW-0456">Lyase</keyword>
<dbReference type="InterPro" id="IPR051166">
    <property type="entry name" value="Threonine_Synthase"/>
</dbReference>
<evidence type="ECO:0000256" key="12">
    <source>
        <dbReference type="PIRSR" id="PIRSR604450-51"/>
    </source>
</evidence>
<dbReference type="InterPro" id="IPR004450">
    <property type="entry name" value="Thr_synthase-like"/>
</dbReference>
<evidence type="ECO:0000259" key="14">
    <source>
        <dbReference type="Pfam" id="PF14821"/>
    </source>
</evidence>
<dbReference type="OrthoDB" id="9763107at2"/>
<evidence type="ECO:0000259" key="13">
    <source>
        <dbReference type="Pfam" id="PF00291"/>
    </source>
</evidence>
<dbReference type="PANTHER" id="PTHR42690:SF1">
    <property type="entry name" value="THREONINE SYNTHASE-LIKE 2"/>
    <property type="match status" value="1"/>
</dbReference>
<dbReference type="UniPathway" id="UPA00050">
    <property type="reaction ID" value="UER00065"/>
</dbReference>
<dbReference type="InterPro" id="IPR037158">
    <property type="entry name" value="Thr_synth_N_sf"/>
</dbReference>
<evidence type="ECO:0000256" key="8">
    <source>
        <dbReference type="ARBA" id="ARBA00022898"/>
    </source>
</evidence>
<dbReference type="Gene3D" id="3.90.1380.10">
    <property type="entry name" value="Threonine synthase, N-terminal domain"/>
    <property type="match status" value="1"/>
</dbReference>
<evidence type="ECO:0000256" key="4">
    <source>
        <dbReference type="ARBA" id="ARBA00013028"/>
    </source>
</evidence>
<sequence length="427" mass="46453">MKLYNLKDHQQQVSFGQAVRQGLGRNQGLFFPAELPFFEDVDSLLEQDFVTRSTAILSAFIGDELAQETVAQMVGNAFQFPAPIATVKEGIYALELFHGPTLAFKDFGGRFMAQSLAAVSESDGKITILTATSGDTGAAVAHAFYGMDNIKVVILYPKGKISPLQEKLFCTLGKNITTVAVNGTFDDCQALVKQAFDDAELREEVGLNSANSINISRLMAQICYYFEAVSQMPKAQRESLVVSVPSGNFGNLTAGLLAKAIGLPVKRFIAATNVNDTVPRYLQTGEWSPAPTVATLSNAMDVSQPNNWPRIEELCQEKGWGLDTLGYGAVTDEQTAETLREMEQDGYLCEPHGAIAYRLLSEQLGEGETGLFLCTAHPAKFKEVVDDILGCDIALPGPLAKHNALPLLSLERDNDFDQLKAVLRDVQ</sequence>
<keyword evidence="16" id="KW-1185">Reference proteome</keyword>
<dbReference type="EC" id="4.2.3.1" evidence="4 11"/>
<comment type="catalytic activity">
    <reaction evidence="10">
        <text>O-phospho-L-homoserine + H2O = L-threonine + phosphate</text>
        <dbReference type="Rhea" id="RHEA:10840"/>
        <dbReference type="ChEBI" id="CHEBI:15377"/>
        <dbReference type="ChEBI" id="CHEBI:43474"/>
        <dbReference type="ChEBI" id="CHEBI:57590"/>
        <dbReference type="ChEBI" id="CHEBI:57926"/>
        <dbReference type="EC" id="4.2.3.1"/>
    </reaction>
</comment>
<evidence type="ECO:0000256" key="9">
    <source>
        <dbReference type="ARBA" id="ARBA00023239"/>
    </source>
</evidence>
<dbReference type="PROSITE" id="PS00165">
    <property type="entry name" value="DEHYDRATASE_SER_THR"/>
    <property type="match status" value="1"/>
</dbReference>
<comment type="pathway">
    <text evidence="2">Amino-acid biosynthesis; L-threonine biosynthesis; L-threonine from L-aspartate: step 5/5.</text>
</comment>
<keyword evidence="6" id="KW-0028">Amino-acid biosynthesis</keyword>
<evidence type="ECO:0000256" key="11">
    <source>
        <dbReference type="NCBIfam" id="TIGR00260"/>
    </source>
</evidence>
<dbReference type="GO" id="GO:0030170">
    <property type="term" value="F:pyridoxal phosphate binding"/>
    <property type="evidence" value="ECO:0007669"/>
    <property type="project" value="InterPro"/>
</dbReference>
<dbReference type="InterPro" id="IPR036052">
    <property type="entry name" value="TrpB-like_PALP_sf"/>
</dbReference>
<dbReference type="GO" id="GO:0004795">
    <property type="term" value="F:threonine synthase activity"/>
    <property type="evidence" value="ECO:0007669"/>
    <property type="project" value="UniProtKB-UniRule"/>
</dbReference>
<dbReference type="NCBIfam" id="TIGR00260">
    <property type="entry name" value="thrC"/>
    <property type="match status" value="1"/>
</dbReference>
<reference evidence="15 16" key="1">
    <citation type="submission" date="2015-05" db="EMBL/GenBank/DDBJ databases">
        <title>Photobacterium galathea sp. nov.</title>
        <authorList>
            <person name="Machado H."/>
            <person name="Gram L."/>
        </authorList>
    </citation>
    <scope>NUCLEOTIDE SEQUENCE [LARGE SCALE GENOMIC DNA]</scope>
    <source>
        <strain evidence="15 16">CGMCC 1.12159</strain>
    </source>
</reference>
<name>A0A0J1GXK4_9GAMM</name>
<dbReference type="EMBL" id="LDOT01000022">
    <property type="protein sequence ID" value="KLV04393.1"/>
    <property type="molecule type" value="Genomic_DNA"/>
</dbReference>
<comment type="cofactor">
    <cofactor evidence="1 12">
        <name>pyridoxal 5'-phosphate</name>
        <dbReference type="ChEBI" id="CHEBI:597326"/>
    </cofactor>
</comment>
<comment type="similarity">
    <text evidence="3">Belongs to the threonine synthase family.</text>
</comment>
<dbReference type="InterPro" id="IPR001926">
    <property type="entry name" value="TrpB-like_PALP"/>
</dbReference>
<feature type="modified residue" description="N6-(pyridoxal phosphate)lysine" evidence="12">
    <location>
        <position position="105"/>
    </location>
</feature>
<gene>
    <name evidence="15" type="ORF">ABT56_14730</name>
</gene>
<evidence type="ECO:0000256" key="6">
    <source>
        <dbReference type="ARBA" id="ARBA00022605"/>
    </source>
</evidence>
<dbReference type="PATRIC" id="fig|1195763.3.peg.3127"/>
<keyword evidence="7" id="KW-0791">Threonine biosynthesis</keyword>
<evidence type="ECO:0000256" key="10">
    <source>
        <dbReference type="ARBA" id="ARBA00049144"/>
    </source>
</evidence>
<evidence type="ECO:0000256" key="2">
    <source>
        <dbReference type="ARBA" id="ARBA00004979"/>
    </source>
</evidence>